<organism evidence="1 2">
    <name type="scientific">Microbacterium oxydans</name>
    <dbReference type="NCBI Taxonomy" id="82380"/>
    <lineage>
        <taxon>Bacteria</taxon>
        <taxon>Bacillati</taxon>
        <taxon>Actinomycetota</taxon>
        <taxon>Actinomycetes</taxon>
        <taxon>Micrococcales</taxon>
        <taxon>Microbacteriaceae</taxon>
        <taxon>Microbacterium</taxon>
    </lineage>
</organism>
<accession>A0A3S9WN66</accession>
<dbReference type="KEGG" id="moy:CVS54_02855"/>
<name>A0A3S9WN66_9MICO</name>
<sequence>MPAPQSNVTLYGRSCTVCSHQHVGDIDAGLVAHLPIAQLARQFEVSRDSLYRHLKWHLRPALQEVLTSTPETRPVALVERLAEIANDARAARTTAYAAGNSQLGARLGEAERRALDSLADRFQINHDSVAADRTKVSQLARALDTALDASPELASLVADALDAEGLTELADGIRAELPSDPEMKGVAS</sequence>
<proteinExistence type="predicted"/>
<dbReference type="RefSeq" id="WP_127012537.1">
    <property type="nucleotide sequence ID" value="NZ_CP031422.1"/>
</dbReference>
<gene>
    <name evidence="1" type="ORF">CVS54_02855</name>
</gene>
<protein>
    <submittedName>
        <fullName evidence="1">Uncharacterized protein</fullName>
    </submittedName>
</protein>
<dbReference type="EMBL" id="CP031422">
    <property type="protein sequence ID" value="AZS41500.1"/>
    <property type="molecule type" value="Genomic_DNA"/>
</dbReference>
<dbReference type="AlphaFoldDB" id="A0A3S9WN66"/>
<evidence type="ECO:0000313" key="1">
    <source>
        <dbReference type="EMBL" id="AZS41500.1"/>
    </source>
</evidence>
<reference evidence="1 2" key="1">
    <citation type="submission" date="2018-08" db="EMBL/GenBank/DDBJ databases">
        <title>Microbacterium oxydans strain HG3.</title>
        <authorList>
            <person name="ORTET P."/>
        </authorList>
    </citation>
    <scope>NUCLEOTIDE SEQUENCE [LARGE SCALE GENOMIC DNA]</scope>
    <source>
        <strain evidence="1 2">HG3</strain>
    </source>
</reference>
<dbReference type="Proteomes" id="UP000274841">
    <property type="component" value="Chromosome"/>
</dbReference>
<evidence type="ECO:0000313" key="2">
    <source>
        <dbReference type="Proteomes" id="UP000274841"/>
    </source>
</evidence>